<dbReference type="OrthoDB" id="4493601at2759"/>
<evidence type="ECO:0000313" key="2">
    <source>
        <dbReference type="EMBL" id="KAE8371017.1"/>
    </source>
</evidence>
<dbReference type="AlphaFoldDB" id="A0A5N7AMB9"/>
<feature type="region of interest" description="Disordered" evidence="1">
    <location>
        <begin position="20"/>
        <end position="67"/>
    </location>
</feature>
<dbReference type="Proteomes" id="UP000326198">
    <property type="component" value="Unassembled WGS sequence"/>
</dbReference>
<sequence>MHWTQGTWLWISHRSKKVTRTSVRYQEGTSQRSSPPQSVPDQEKPRPEMYVRSIPSSGSVKQPAVKETRQEYHLSELRCQRCNGRRSSAYHRRNRTDPVMYPPVGVCSREWTGCAVAKQSGELGHWVGPIHELPGS</sequence>
<evidence type="ECO:0000256" key="1">
    <source>
        <dbReference type="SAM" id="MobiDB-lite"/>
    </source>
</evidence>
<proteinExistence type="predicted"/>
<dbReference type="EMBL" id="ML736521">
    <property type="protein sequence ID" value="KAE8371017.1"/>
    <property type="molecule type" value="Genomic_DNA"/>
</dbReference>
<accession>A0A5N7AMB9</accession>
<organism evidence="2 3">
    <name type="scientific">Aspergillus bertholletiae</name>
    <dbReference type="NCBI Taxonomy" id="1226010"/>
    <lineage>
        <taxon>Eukaryota</taxon>
        <taxon>Fungi</taxon>
        <taxon>Dikarya</taxon>
        <taxon>Ascomycota</taxon>
        <taxon>Pezizomycotina</taxon>
        <taxon>Eurotiomycetes</taxon>
        <taxon>Eurotiomycetidae</taxon>
        <taxon>Eurotiales</taxon>
        <taxon>Aspergillaceae</taxon>
        <taxon>Aspergillus</taxon>
        <taxon>Aspergillus subgen. Circumdati</taxon>
    </lineage>
</organism>
<name>A0A5N7AMB9_9EURO</name>
<evidence type="ECO:0000313" key="3">
    <source>
        <dbReference type="Proteomes" id="UP000326198"/>
    </source>
</evidence>
<gene>
    <name evidence="2" type="ORF">BDV26DRAFT_299189</name>
</gene>
<keyword evidence="3" id="KW-1185">Reference proteome</keyword>
<reference evidence="2 3" key="1">
    <citation type="submission" date="2019-04" db="EMBL/GenBank/DDBJ databases">
        <title>Friends and foes A comparative genomics studyof 23 Aspergillus species from section Flavi.</title>
        <authorList>
            <consortium name="DOE Joint Genome Institute"/>
            <person name="Kjaerbolling I."/>
            <person name="Vesth T."/>
            <person name="Frisvad J.C."/>
            <person name="Nybo J.L."/>
            <person name="Theobald S."/>
            <person name="Kildgaard S."/>
            <person name="Isbrandt T."/>
            <person name="Kuo A."/>
            <person name="Sato A."/>
            <person name="Lyhne E.K."/>
            <person name="Kogle M.E."/>
            <person name="Wiebenga A."/>
            <person name="Kun R.S."/>
            <person name="Lubbers R.J."/>
            <person name="Makela M.R."/>
            <person name="Barry K."/>
            <person name="Chovatia M."/>
            <person name="Clum A."/>
            <person name="Daum C."/>
            <person name="Haridas S."/>
            <person name="He G."/>
            <person name="LaButti K."/>
            <person name="Lipzen A."/>
            <person name="Mondo S."/>
            <person name="Riley R."/>
            <person name="Salamov A."/>
            <person name="Simmons B.A."/>
            <person name="Magnuson J.K."/>
            <person name="Henrissat B."/>
            <person name="Mortensen U.H."/>
            <person name="Larsen T.O."/>
            <person name="Devries R.P."/>
            <person name="Grigoriev I.V."/>
            <person name="Machida M."/>
            <person name="Baker S.E."/>
            <person name="Andersen M.R."/>
        </authorList>
    </citation>
    <scope>NUCLEOTIDE SEQUENCE [LARGE SCALE GENOMIC DNA]</scope>
    <source>
        <strain evidence="2 3">IBT 29228</strain>
    </source>
</reference>
<feature type="compositionally biased region" description="Polar residues" evidence="1">
    <location>
        <begin position="20"/>
        <end position="40"/>
    </location>
</feature>
<protein>
    <submittedName>
        <fullName evidence="2">Uncharacterized protein</fullName>
    </submittedName>
</protein>